<keyword evidence="2 4" id="KW-0808">Transferase</keyword>
<dbReference type="Proteomes" id="UP000198995">
    <property type="component" value="Unassembled WGS sequence"/>
</dbReference>
<evidence type="ECO:0000313" key="4">
    <source>
        <dbReference type="EMBL" id="SDD75998.1"/>
    </source>
</evidence>
<dbReference type="GO" id="GO:0008168">
    <property type="term" value="F:methyltransferase activity"/>
    <property type="evidence" value="ECO:0007669"/>
    <property type="project" value="UniProtKB-KW"/>
</dbReference>
<dbReference type="EMBL" id="FNAF01000006">
    <property type="protein sequence ID" value="SDD75998.1"/>
    <property type="molecule type" value="Genomic_DNA"/>
</dbReference>
<organism evidence="4 5">
    <name type="scientific">Peptococcus niger</name>
    <dbReference type="NCBI Taxonomy" id="2741"/>
    <lineage>
        <taxon>Bacteria</taxon>
        <taxon>Bacillati</taxon>
        <taxon>Bacillota</taxon>
        <taxon>Clostridia</taxon>
        <taxon>Eubacteriales</taxon>
        <taxon>Peptococcaceae</taxon>
        <taxon>Peptococcus</taxon>
    </lineage>
</organism>
<dbReference type="Pfam" id="PF03602">
    <property type="entry name" value="Cons_hypoth95"/>
    <property type="match status" value="1"/>
</dbReference>
<evidence type="ECO:0000313" key="5">
    <source>
        <dbReference type="Proteomes" id="UP000198995"/>
    </source>
</evidence>
<dbReference type="SUPFAM" id="SSF53335">
    <property type="entry name" value="S-adenosyl-L-methionine-dependent methyltransferases"/>
    <property type="match status" value="1"/>
</dbReference>
<dbReference type="InterPro" id="IPR029063">
    <property type="entry name" value="SAM-dependent_MTases_sf"/>
</dbReference>
<dbReference type="PIRSF" id="PIRSF004553">
    <property type="entry name" value="CHP00095"/>
    <property type="match status" value="1"/>
</dbReference>
<dbReference type="PROSITE" id="PS00092">
    <property type="entry name" value="N6_MTASE"/>
    <property type="match status" value="1"/>
</dbReference>
<gene>
    <name evidence="4" type="ORF">SAMN04489866_106118</name>
</gene>
<feature type="region of interest" description="Disordered" evidence="3">
    <location>
        <begin position="1"/>
        <end position="23"/>
    </location>
</feature>
<evidence type="ECO:0000256" key="1">
    <source>
        <dbReference type="ARBA" id="ARBA00022603"/>
    </source>
</evidence>
<proteinExistence type="predicted"/>
<dbReference type="Gene3D" id="3.40.50.150">
    <property type="entry name" value="Vaccinia Virus protein VP39"/>
    <property type="match status" value="1"/>
</dbReference>
<dbReference type="STRING" id="2741.SAMN04489866_106118"/>
<dbReference type="GO" id="GO:0031167">
    <property type="term" value="P:rRNA methylation"/>
    <property type="evidence" value="ECO:0007669"/>
    <property type="project" value="InterPro"/>
</dbReference>
<accession>A0A1G6XCW0</accession>
<keyword evidence="5" id="KW-1185">Reference proteome</keyword>
<keyword evidence="1 4" id="KW-0489">Methyltransferase</keyword>
<dbReference type="NCBIfam" id="TIGR00095">
    <property type="entry name" value="16S rRNA (guanine(966)-N(2))-methyltransferase RsmD"/>
    <property type="match status" value="1"/>
</dbReference>
<reference evidence="4 5" key="1">
    <citation type="submission" date="2016-10" db="EMBL/GenBank/DDBJ databases">
        <authorList>
            <person name="de Groot N.N."/>
        </authorList>
    </citation>
    <scope>NUCLEOTIDE SEQUENCE [LARGE SCALE GENOMIC DNA]</scope>
    <source>
        <strain evidence="4 5">DSM 20475</strain>
    </source>
</reference>
<protein>
    <submittedName>
        <fullName evidence="4">16S rRNA (Guanine966-N2)-methyltransferase</fullName>
    </submittedName>
</protein>
<evidence type="ECO:0000256" key="2">
    <source>
        <dbReference type="ARBA" id="ARBA00022679"/>
    </source>
</evidence>
<dbReference type="RefSeq" id="WP_091791890.1">
    <property type="nucleotide sequence ID" value="NZ_FNAF01000006.1"/>
</dbReference>
<dbReference type="PANTHER" id="PTHR43542:SF1">
    <property type="entry name" value="METHYLTRANSFERASE"/>
    <property type="match status" value="1"/>
</dbReference>
<name>A0A1G6XCW0_PEPNI</name>
<dbReference type="InterPro" id="IPR004398">
    <property type="entry name" value="RNA_MeTrfase_RsmD"/>
</dbReference>
<feature type="compositionally biased region" description="Basic residues" evidence="3">
    <location>
        <begin position="1"/>
        <end position="11"/>
    </location>
</feature>
<evidence type="ECO:0000256" key="3">
    <source>
        <dbReference type="SAM" id="MobiDB-lite"/>
    </source>
</evidence>
<dbReference type="InterPro" id="IPR002052">
    <property type="entry name" value="DNA_methylase_N6_adenine_CS"/>
</dbReference>
<dbReference type="CDD" id="cd02440">
    <property type="entry name" value="AdoMet_MTases"/>
    <property type="match status" value="1"/>
</dbReference>
<dbReference type="OrthoDB" id="9803017at2"/>
<dbReference type="PANTHER" id="PTHR43542">
    <property type="entry name" value="METHYLTRANSFERASE"/>
    <property type="match status" value="1"/>
</dbReference>
<dbReference type="GO" id="GO:0003676">
    <property type="term" value="F:nucleic acid binding"/>
    <property type="evidence" value="ECO:0007669"/>
    <property type="project" value="InterPro"/>
</dbReference>
<sequence length="183" mass="19864">MRIVAGRHRGLTLKAPSGTGTRPTADRVREAIFSSIQMRLPGARVLDAFAGTGAMGLEALSRGAREAVFCEQNGAAVKVLRANIERADEGGQSILLRGDLVHLLASGRVQGPFDIIFLDPPYRAGLYEVVLDRINDGHFLAKDGLIVAESAKKALFSVNDKVFLVYKRKSYGDTTITYLIPHN</sequence>
<dbReference type="AlphaFoldDB" id="A0A1G6XCW0"/>